<dbReference type="Gene3D" id="3.30.450.150">
    <property type="entry name" value="Haem-degrading domain"/>
    <property type="match status" value="1"/>
</dbReference>
<dbReference type="EMBL" id="CP152276">
    <property type="protein sequence ID" value="XAE41422.1"/>
    <property type="molecule type" value="Genomic_DNA"/>
</dbReference>
<dbReference type="PANTHER" id="PTHR28255:SF1">
    <property type="entry name" value="UPF0303 PROTEIN YBR137W"/>
    <property type="match status" value="1"/>
</dbReference>
<comment type="similarity">
    <text evidence="1">Belongs to the UPF0303 family.</text>
</comment>
<dbReference type="EMBL" id="JABXXP010000210">
    <property type="protein sequence ID" value="NVN11609.1"/>
    <property type="molecule type" value="Genomic_DNA"/>
</dbReference>
<dbReference type="RefSeq" id="WP_176640308.1">
    <property type="nucleotide sequence ID" value="NZ_CP152276.1"/>
</dbReference>
<dbReference type="HAMAP" id="MF_00761">
    <property type="entry name" value="UPF0303"/>
    <property type="match status" value="1"/>
</dbReference>
<organism evidence="2 4">
    <name type="scientific">Nguyenibacter vanlangensis</name>
    <dbReference type="NCBI Taxonomy" id="1216886"/>
    <lineage>
        <taxon>Bacteria</taxon>
        <taxon>Pseudomonadati</taxon>
        <taxon>Pseudomonadota</taxon>
        <taxon>Alphaproteobacteria</taxon>
        <taxon>Acetobacterales</taxon>
        <taxon>Acetobacteraceae</taxon>
        <taxon>Nguyenibacter</taxon>
    </lineage>
</organism>
<dbReference type="InterPro" id="IPR010371">
    <property type="entry name" value="YBR137W-like"/>
</dbReference>
<dbReference type="Pfam" id="PF03928">
    <property type="entry name" value="HbpS-like"/>
    <property type="match status" value="1"/>
</dbReference>
<dbReference type="Proteomes" id="UP000534870">
    <property type="component" value="Unassembled WGS sequence"/>
</dbReference>
<sequence length="179" mass="19596">MTDHARTGDTGADASSLARDLERIARQERELVLPGLTEEDAWILGCWLRQTANARRHPIAIDIRRGDHILFSASLDGATPDNVGWIARKTRVAARFHRASYAIGLLLQQEGKTITQRFGLPESDYAPFGGAFPLRVRGVGVVGTLCVSGLPQREDHRLVVEALASFADIPLDPIQLPPV</sequence>
<name>A0A7Y7IWH9_9PROT</name>
<proteinExistence type="inferred from homology"/>
<protein>
    <recommendedName>
        <fullName evidence="1">UPF0303 protein AAC691_14070</fullName>
    </recommendedName>
</protein>
<dbReference type="SUPFAM" id="SSF143744">
    <property type="entry name" value="GlcG-like"/>
    <property type="match status" value="1"/>
</dbReference>
<evidence type="ECO:0000313" key="4">
    <source>
        <dbReference type="Proteomes" id="UP000534870"/>
    </source>
</evidence>
<dbReference type="InterPro" id="IPR038084">
    <property type="entry name" value="PduO/GlcC-like_sf"/>
</dbReference>
<dbReference type="InterPro" id="IPR005624">
    <property type="entry name" value="PduO/GlcC-like"/>
</dbReference>
<keyword evidence="5" id="KW-1185">Reference proteome</keyword>
<dbReference type="PANTHER" id="PTHR28255">
    <property type="match status" value="1"/>
</dbReference>
<evidence type="ECO:0000313" key="3">
    <source>
        <dbReference type="EMBL" id="XAE41422.1"/>
    </source>
</evidence>
<accession>A0A7Y7IWH9</accession>
<evidence type="ECO:0000313" key="2">
    <source>
        <dbReference type="EMBL" id="NVN11609.1"/>
    </source>
</evidence>
<dbReference type="NCBIfam" id="NF002696">
    <property type="entry name" value="PRK02487.1-5"/>
    <property type="match status" value="1"/>
</dbReference>
<evidence type="ECO:0000256" key="1">
    <source>
        <dbReference type="HAMAP-Rule" id="MF_00761"/>
    </source>
</evidence>
<dbReference type="Proteomes" id="UP001449795">
    <property type="component" value="Chromosome"/>
</dbReference>
<gene>
    <name evidence="3" type="ORF">AAC691_14070</name>
    <name evidence="2" type="ORF">HUK84_10825</name>
</gene>
<evidence type="ECO:0000313" key="5">
    <source>
        <dbReference type="Proteomes" id="UP001449795"/>
    </source>
</evidence>
<reference evidence="3 5" key="2">
    <citation type="submission" date="2024-04" db="EMBL/GenBank/DDBJ databases">
        <title>Complete genome sequence of Nguyenibacter vanlangesis HBCM-1154, a strain capable of nitrogen fixation, IAA production, and phosphorus solubilization isolated from sugarcane soil.</title>
        <authorList>
            <person name="MY HANH P."/>
        </authorList>
    </citation>
    <scope>NUCLEOTIDE SEQUENCE [LARGE SCALE GENOMIC DNA]</scope>
    <source>
        <strain evidence="3 5">HBCM 1154</strain>
    </source>
</reference>
<dbReference type="AlphaFoldDB" id="A0A7Y7IWH9"/>
<reference evidence="2 4" key="1">
    <citation type="submission" date="2020-06" db="EMBL/GenBank/DDBJ databases">
        <title>Description of novel acetic acid bacteria.</title>
        <authorList>
            <person name="Sombolestani A."/>
        </authorList>
    </citation>
    <scope>NUCLEOTIDE SEQUENCE [LARGE SCALE GENOMIC DNA]</scope>
    <source>
        <strain evidence="2 4">LMG 31431</strain>
    </source>
</reference>
<dbReference type="PIRSF" id="PIRSF008757">
    <property type="entry name" value="UCP008757"/>
    <property type="match status" value="1"/>
</dbReference>